<protein>
    <submittedName>
        <fullName evidence="3">CocE/NonD family hydrolase</fullName>
    </submittedName>
</protein>
<dbReference type="GO" id="GO:0016787">
    <property type="term" value="F:hydrolase activity"/>
    <property type="evidence" value="ECO:0007669"/>
    <property type="project" value="UniProtKB-KW"/>
</dbReference>
<dbReference type="InterPro" id="IPR005674">
    <property type="entry name" value="CocE/Ser_esterase"/>
</dbReference>
<proteinExistence type="predicted"/>
<feature type="region of interest" description="Disordered" evidence="1">
    <location>
        <begin position="259"/>
        <end position="279"/>
    </location>
</feature>
<keyword evidence="4" id="KW-1185">Reference proteome</keyword>
<dbReference type="InterPro" id="IPR050585">
    <property type="entry name" value="Xaa-Pro_dipeptidyl-ppase/CocE"/>
</dbReference>
<dbReference type="NCBIfam" id="TIGR00976">
    <property type="entry name" value="CocE_NonD"/>
    <property type="match status" value="1"/>
</dbReference>
<gene>
    <name evidence="3" type="ORF">ACFOJ9_08740</name>
</gene>
<dbReference type="Proteomes" id="UP001595648">
    <property type="component" value="Unassembled WGS sequence"/>
</dbReference>
<dbReference type="EMBL" id="JBHRVD010000001">
    <property type="protein sequence ID" value="MFC3321863.1"/>
    <property type="molecule type" value="Genomic_DNA"/>
</dbReference>
<evidence type="ECO:0000259" key="2">
    <source>
        <dbReference type="Pfam" id="PF02129"/>
    </source>
</evidence>
<evidence type="ECO:0000313" key="3">
    <source>
        <dbReference type="EMBL" id="MFC3321863.1"/>
    </source>
</evidence>
<reference evidence="4" key="1">
    <citation type="journal article" date="2019" name="Int. J. Syst. Evol. Microbiol.">
        <title>The Global Catalogue of Microorganisms (GCM) 10K type strain sequencing project: providing services to taxonomists for standard genome sequencing and annotation.</title>
        <authorList>
            <consortium name="The Broad Institute Genomics Platform"/>
            <consortium name="The Broad Institute Genome Sequencing Center for Infectious Disease"/>
            <person name="Wu L."/>
            <person name="Ma J."/>
        </authorList>
    </citation>
    <scope>NUCLEOTIDE SEQUENCE [LARGE SCALE GENOMIC DNA]</scope>
    <source>
        <strain evidence="4">ICMP 19515</strain>
    </source>
</reference>
<evidence type="ECO:0000313" key="4">
    <source>
        <dbReference type="Proteomes" id="UP001595648"/>
    </source>
</evidence>
<dbReference type="Gene3D" id="3.40.50.1820">
    <property type="entry name" value="alpha/beta hydrolase"/>
    <property type="match status" value="1"/>
</dbReference>
<feature type="domain" description="Xaa-Pro dipeptidyl-peptidase-like" evidence="2">
    <location>
        <begin position="22"/>
        <end position="233"/>
    </location>
</feature>
<dbReference type="RefSeq" id="WP_378978507.1">
    <property type="nucleotide sequence ID" value="NZ_JBHRVD010000001.1"/>
</dbReference>
<dbReference type="Pfam" id="PF02129">
    <property type="entry name" value="Peptidase_S15"/>
    <property type="match status" value="1"/>
</dbReference>
<dbReference type="PANTHER" id="PTHR43056:SF10">
    <property type="entry name" value="COCE_NOND FAMILY, PUTATIVE (AFU_ORTHOLOGUE AFUA_7G00600)-RELATED"/>
    <property type="match status" value="1"/>
</dbReference>
<keyword evidence="3" id="KW-0378">Hydrolase</keyword>
<name>A0ABV7MMF7_9HYPH</name>
<dbReference type="InterPro" id="IPR000383">
    <property type="entry name" value="Xaa-Pro-like_dom"/>
</dbReference>
<dbReference type="InterPro" id="IPR029058">
    <property type="entry name" value="AB_hydrolase_fold"/>
</dbReference>
<dbReference type="SUPFAM" id="SSF53474">
    <property type="entry name" value="alpha/beta-Hydrolases"/>
    <property type="match status" value="1"/>
</dbReference>
<comment type="caution">
    <text evidence="3">The sequence shown here is derived from an EMBL/GenBank/DDBJ whole genome shotgun (WGS) entry which is preliminary data.</text>
</comment>
<evidence type="ECO:0000256" key="1">
    <source>
        <dbReference type="SAM" id="MobiDB-lite"/>
    </source>
</evidence>
<accession>A0ABV7MMF7</accession>
<sequence>MVRTEFPFAVETVDPLWITLADGTRITATLWCPRTEAKVPVVAEMVPYRRRDGTVARDIDIHTWLAGHGIACARIDIRGSGDSDGDLADEYLPREQQDACEIIAHLAALPWCNGSVGMTGISWGGFNALQVAARRPPALKAIIANCATDDRYADDIHYMGGALLTEQEMWSNFMLVKKAMAPDPQIVGDTWRAMWASRLAATSSLSEVWLAHQRRDDYWRQGSVCEDHAASNARSWLSAAGRTATPTSCRVCSNICRGRSSASSGRGHMPIPAVARRGR</sequence>
<dbReference type="PANTHER" id="PTHR43056">
    <property type="entry name" value="PEPTIDASE S9 PROLYL OLIGOPEPTIDASE"/>
    <property type="match status" value="1"/>
</dbReference>
<organism evidence="3 4">
    <name type="scientific">Mesorhizobium cantuariense</name>
    <dbReference type="NCBI Taxonomy" id="1300275"/>
    <lineage>
        <taxon>Bacteria</taxon>
        <taxon>Pseudomonadati</taxon>
        <taxon>Pseudomonadota</taxon>
        <taxon>Alphaproteobacteria</taxon>
        <taxon>Hyphomicrobiales</taxon>
        <taxon>Phyllobacteriaceae</taxon>
        <taxon>Mesorhizobium</taxon>
    </lineage>
</organism>